<evidence type="ECO:0000256" key="7">
    <source>
        <dbReference type="ARBA" id="ARBA00013031"/>
    </source>
</evidence>
<keyword evidence="22" id="KW-1185">Reference proteome</keyword>
<organism evidence="21 22">
    <name type="scientific">Sporosarcina psychrophila</name>
    <name type="common">Bacillus psychrophilus</name>
    <dbReference type="NCBI Taxonomy" id="1476"/>
    <lineage>
        <taxon>Bacteria</taxon>
        <taxon>Bacillati</taxon>
        <taxon>Bacillota</taxon>
        <taxon>Bacilli</taxon>
        <taxon>Bacillales</taxon>
        <taxon>Caryophanaceae</taxon>
        <taxon>Sporosarcina</taxon>
    </lineage>
</organism>
<evidence type="ECO:0000256" key="9">
    <source>
        <dbReference type="ARBA" id="ARBA00022490"/>
    </source>
</evidence>
<proteinExistence type="inferred from homology"/>
<feature type="domain" description="3-dehydroquinate synthase N-terminal" evidence="19">
    <location>
        <begin position="70"/>
        <end position="180"/>
    </location>
</feature>
<dbReference type="CDD" id="cd08195">
    <property type="entry name" value="DHQS"/>
    <property type="match status" value="1"/>
</dbReference>
<dbReference type="GO" id="GO:0003856">
    <property type="term" value="F:3-dehydroquinate synthase activity"/>
    <property type="evidence" value="ECO:0007669"/>
    <property type="project" value="UniProtKB-EC"/>
</dbReference>
<evidence type="ECO:0000256" key="17">
    <source>
        <dbReference type="ARBA" id="ARBA00023285"/>
    </source>
</evidence>
<comment type="cofactor">
    <cofactor evidence="3">
        <name>Co(2+)</name>
        <dbReference type="ChEBI" id="CHEBI:48828"/>
    </cofactor>
</comment>
<protein>
    <recommendedName>
        <fullName evidence="8 18">3-dehydroquinate synthase</fullName>
        <ecNumber evidence="7 18">4.2.3.4</ecNumber>
    </recommendedName>
</protein>
<evidence type="ECO:0000256" key="14">
    <source>
        <dbReference type="ARBA" id="ARBA00023027"/>
    </source>
</evidence>
<dbReference type="InterPro" id="IPR056179">
    <property type="entry name" value="DHQS_C"/>
</dbReference>
<dbReference type="NCBIfam" id="TIGR01357">
    <property type="entry name" value="aroB"/>
    <property type="match status" value="1"/>
</dbReference>
<name>A0ABV2KAY6_SPOPS</name>
<dbReference type="PANTHER" id="PTHR43622">
    <property type="entry name" value="3-DEHYDROQUINATE SYNTHASE"/>
    <property type="match status" value="1"/>
</dbReference>
<dbReference type="PIRSF" id="PIRSF001455">
    <property type="entry name" value="DHQ_synth"/>
    <property type="match status" value="1"/>
</dbReference>
<evidence type="ECO:0000256" key="3">
    <source>
        <dbReference type="ARBA" id="ARBA00001941"/>
    </source>
</evidence>
<dbReference type="Pfam" id="PF24621">
    <property type="entry name" value="DHQS_C"/>
    <property type="match status" value="1"/>
</dbReference>
<comment type="pathway">
    <text evidence="5">Metabolic intermediate biosynthesis; chorismate biosynthesis; chorismate from D-erythrose 4-phosphate and phosphoenolpyruvate: step 2/7.</text>
</comment>
<keyword evidence="17" id="KW-0170">Cobalt</keyword>
<evidence type="ECO:0000259" key="19">
    <source>
        <dbReference type="Pfam" id="PF01761"/>
    </source>
</evidence>
<dbReference type="Gene3D" id="3.40.50.1970">
    <property type="match status" value="1"/>
</dbReference>
<evidence type="ECO:0000256" key="16">
    <source>
        <dbReference type="ARBA" id="ARBA00023239"/>
    </source>
</evidence>
<evidence type="ECO:0000256" key="18">
    <source>
        <dbReference type="NCBIfam" id="TIGR01357"/>
    </source>
</evidence>
<keyword evidence="9" id="KW-0963">Cytoplasm</keyword>
<dbReference type="EC" id="4.2.3.4" evidence="7 18"/>
<evidence type="ECO:0000256" key="6">
    <source>
        <dbReference type="ARBA" id="ARBA00005412"/>
    </source>
</evidence>
<accession>A0ABV2KAY6</accession>
<dbReference type="InterPro" id="IPR030963">
    <property type="entry name" value="DHQ_synth_fam"/>
</dbReference>
<evidence type="ECO:0000313" key="22">
    <source>
        <dbReference type="Proteomes" id="UP001549104"/>
    </source>
</evidence>
<evidence type="ECO:0000313" key="21">
    <source>
        <dbReference type="EMBL" id="MET3658235.1"/>
    </source>
</evidence>
<evidence type="ECO:0000256" key="11">
    <source>
        <dbReference type="ARBA" id="ARBA00022723"/>
    </source>
</evidence>
<comment type="cofactor">
    <cofactor evidence="2">
        <name>NAD(+)</name>
        <dbReference type="ChEBI" id="CHEBI:57540"/>
    </cofactor>
</comment>
<evidence type="ECO:0000256" key="4">
    <source>
        <dbReference type="ARBA" id="ARBA00004496"/>
    </source>
</evidence>
<evidence type="ECO:0000256" key="15">
    <source>
        <dbReference type="ARBA" id="ARBA00023141"/>
    </source>
</evidence>
<comment type="subcellular location">
    <subcellularLocation>
        <location evidence="4">Cytoplasm</location>
    </subcellularLocation>
</comment>
<sequence length="368" mass="40824">MGKLTVAVRDHQYNVHIGQDTYELFTTEYAELLGTVDRIAIIADERVAAIYLPLLQKSLQSVNCEISVKTVPAGESCKTSAVYVDCLSFLLNEKFTRDSLLIAFGGGACGDLTGFVAATFMRGIRYLQCPTTILAHDSAVGGKTAINMPEGKNMVGSFHQPVGVLFNTRLFESLPPREIRSGMAELLKHALISNEEWTLELLSTPSFSQPSIEWLSRELLRGIEVKAKIVSEDEFEHSTRKYLNFGHTFGHAVEGVCGFGGLSHGESVMIGMVYSLILSEDTGAVDEALTIRFIQFANTHGYTFQPVHEHGFDVFMNYMEKDKKVSFGKLNFVLLDGIGKPYVKELSKAQCEQAFNQLRQRTKGDVKK</sequence>
<keyword evidence="10" id="KW-0028">Amino-acid biosynthesis</keyword>
<dbReference type="Pfam" id="PF01761">
    <property type="entry name" value="DHQ_synthase"/>
    <property type="match status" value="1"/>
</dbReference>
<dbReference type="InterPro" id="IPR016037">
    <property type="entry name" value="DHQ_synth_AroB"/>
</dbReference>
<comment type="caution">
    <text evidence="21">The sequence shown here is derived from an EMBL/GenBank/DDBJ whole genome shotgun (WGS) entry which is preliminary data.</text>
</comment>
<keyword evidence="15" id="KW-0057">Aromatic amino acid biosynthesis</keyword>
<dbReference type="RefSeq" id="WP_354313904.1">
    <property type="nucleotide sequence ID" value="NZ_JBEPME010000005.1"/>
</dbReference>
<evidence type="ECO:0000256" key="10">
    <source>
        <dbReference type="ARBA" id="ARBA00022605"/>
    </source>
</evidence>
<evidence type="ECO:0000256" key="12">
    <source>
        <dbReference type="ARBA" id="ARBA00022741"/>
    </source>
</evidence>
<dbReference type="SUPFAM" id="SSF56796">
    <property type="entry name" value="Dehydroquinate synthase-like"/>
    <property type="match status" value="1"/>
</dbReference>
<evidence type="ECO:0000256" key="2">
    <source>
        <dbReference type="ARBA" id="ARBA00001911"/>
    </source>
</evidence>
<comment type="catalytic activity">
    <reaction evidence="1">
        <text>7-phospho-2-dehydro-3-deoxy-D-arabino-heptonate = 3-dehydroquinate + phosphate</text>
        <dbReference type="Rhea" id="RHEA:21968"/>
        <dbReference type="ChEBI" id="CHEBI:32364"/>
        <dbReference type="ChEBI" id="CHEBI:43474"/>
        <dbReference type="ChEBI" id="CHEBI:58394"/>
        <dbReference type="EC" id="4.2.3.4"/>
    </reaction>
</comment>
<dbReference type="PANTHER" id="PTHR43622:SF7">
    <property type="entry name" value="3-DEHYDROQUINATE SYNTHASE, CHLOROPLASTIC"/>
    <property type="match status" value="1"/>
</dbReference>
<evidence type="ECO:0000259" key="20">
    <source>
        <dbReference type="Pfam" id="PF24621"/>
    </source>
</evidence>
<dbReference type="InterPro" id="IPR050071">
    <property type="entry name" value="Dehydroquinate_synthase"/>
</dbReference>
<keyword evidence="13" id="KW-0862">Zinc</keyword>
<keyword evidence="14" id="KW-0520">NAD</keyword>
<keyword evidence="12" id="KW-0547">Nucleotide-binding</keyword>
<keyword evidence="16 21" id="KW-0456">Lyase</keyword>
<feature type="domain" description="3-dehydroquinate synthase C-terminal" evidence="20">
    <location>
        <begin position="182"/>
        <end position="325"/>
    </location>
</feature>
<dbReference type="EMBL" id="JBEPME010000005">
    <property type="protein sequence ID" value="MET3658235.1"/>
    <property type="molecule type" value="Genomic_DNA"/>
</dbReference>
<keyword evidence="11" id="KW-0479">Metal-binding</keyword>
<evidence type="ECO:0000256" key="13">
    <source>
        <dbReference type="ARBA" id="ARBA00022833"/>
    </source>
</evidence>
<gene>
    <name evidence="21" type="ORF">ABIC55_003352</name>
</gene>
<dbReference type="Gene3D" id="1.20.1090.10">
    <property type="entry name" value="Dehydroquinate synthase-like - alpha domain"/>
    <property type="match status" value="1"/>
</dbReference>
<reference evidence="21 22" key="1">
    <citation type="submission" date="2024-06" db="EMBL/GenBank/DDBJ databases">
        <title>Sorghum-associated microbial communities from plants grown in Nebraska, USA.</title>
        <authorList>
            <person name="Schachtman D."/>
        </authorList>
    </citation>
    <scope>NUCLEOTIDE SEQUENCE [LARGE SCALE GENOMIC DNA]</scope>
    <source>
        <strain evidence="21 22">1288</strain>
    </source>
</reference>
<dbReference type="Proteomes" id="UP001549104">
    <property type="component" value="Unassembled WGS sequence"/>
</dbReference>
<comment type="similarity">
    <text evidence="6">Belongs to the sugar phosphate cyclases superfamily. Dehydroquinate synthase family.</text>
</comment>
<evidence type="ECO:0000256" key="8">
    <source>
        <dbReference type="ARBA" id="ARBA00017684"/>
    </source>
</evidence>
<evidence type="ECO:0000256" key="5">
    <source>
        <dbReference type="ARBA" id="ARBA00004661"/>
    </source>
</evidence>
<dbReference type="InterPro" id="IPR030960">
    <property type="entry name" value="DHQS/DOIS_N"/>
</dbReference>
<evidence type="ECO:0000256" key="1">
    <source>
        <dbReference type="ARBA" id="ARBA00001393"/>
    </source>
</evidence>